<evidence type="ECO:0008006" key="4">
    <source>
        <dbReference type="Google" id="ProtNLM"/>
    </source>
</evidence>
<evidence type="ECO:0000256" key="1">
    <source>
        <dbReference type="SAM" id="Coils"/>
    </source>
</evidence>
<proteinExistence type="predicted"/>
<keyword evidence="2" id="KW-0812">Transmembrane</keyword>
<dbReference type="AlphaFoldDB" id="A0AB39VFX2"/>
<name>A0AB39VFX2_9FUSO</name>
<keyword evidence="1" id="KW-0175">Coiled coil</keyword>
<protein>
    <recommendedName>
        <fullName evidence="4">Septum formation initiator</fullName>
    </recommendedName>
</protein>
<gene>
    <name evidence="3" type="ORF">AB8B22_06485</name>
</gene>
<dbReference type="EMBL" id="CP165644">
    <property type="protein sequence ID" value="XDU66074.1"/>
    <property type="molecule type" value="Genomic_DNA"/>
</dbReference>
<evidence type="ECO:0000313" key="3">
    <source>
        <dbReference type="EMBL" id="XDU66074.1"/>
    </source>
</evidence>
<dbReference type="RefSeq" id="WP_369710501.1">
    <property type="nucleotide sequence ID" value="NZ_CP165644.1"/>
</dbReference>
<keyword evidence="2" id="KW-0472">Membrane</keyword>
<organism evidence="3">
    <name type="scientific">Leptotrichia rugosa</name>
    <dbReference type="NCBI Taxonomy" id="3239302"/>
    <lineage>
        <taxon>Bacteria</taxon>
        <taxon>Fusobacteriati</taxon>
        <taxon>Fusobacteriota</taxon>
        <taxon>Fusobacteriia</taxon>
        <taxon>Fusobacteriales</taxon>
        <taxon>Leptotrichiaceae</taxon>
        <taxon>Leptotrichia</taxon>
    </lineage>
</organism>
<reference evidence="3" key="1">
    <citation type="submission" date="2024-07" db="EMBL/GenBank/DDBJ databases">
        <authorList>
            <person name="Li X.-J."/>
            <person name="Wang X."/>
        </authorList>
    </citation>
    <scope>NUCLEOTIDE SEQUENCE</scope>
    <source>
        <strain evidence="3">HSP-334</strain>
    </source>
</reference>
<dbReference type="KEGG" id="lrug:AB8B22_06485"/>
<evidence type="ECO:0000256" key="2">
    <source>
        <dbReference type="SAM" id="Phobius"/>
    </source>
</evidence>
<feature type="transmembrane region" description="Helical" evidence="2">
    <location>
        <begin position="20"/>
        <end position="40"/>
    </location>
</feature>
<accession>A0AB39VFX2</accession>
<sequence length="101" mass="11576">MNKRLSKTAGLDRAVISKFAIYIGIAVIVASIKIVAVNSVSSLDRQYKAKNKELKDLRRQVSTLENKFYDGIDRKKLEKKAYEDGFVPNDPIRYIKIENKK</sequence>
<feature type="coiled-coil region" evidence="1">
    <location>
        <begin position="40"/>
        <end position="67"/>
    </location>
</feature>
<keyword evidence="2" id="KW-1133">Transmembrane helix</keyword>